<evidence type="ECO:0000313" key="10">
    <source>
        <dbReference type="Proteomes" id="UP000044938"/>
    </source>
</evidence>
<dbReference type="EMBL" id="CSAJ01000321">
    <property type="protein sequence ID" value="COW36845.1"/>
    <property type="molecule type" value="Genomic_DNA"/>
</dbReference>
<dbReference type="EMBL" id="CGCX01000617">
    <property type="protein sequence ID" value="CFR80221.1"/>
    <property type="molecule type" value="Genomic_DNA"/>
</dbReference>
<evidence type="ECO:0000313" key="7">
    <source>
        <dbReference type="EMBL" id="COW36845.1"/>
    </source>
</evidence>
<evidence type="ECO:0000256" key="1">
    <source>
        <dbReference type="SAM" id="MobiDB-lite"/>
    </source>
</evidence>
<reference evidence="9 10" key="1">
    <citation type="submission" date="2015-03" db="EMBL/GenBank/DDBJ databases">
        <authorList>
            <consortium name="Pathogen Informatics"/>
        </authorList>
    </citation>
    <scope>NUCLEOTIDE SEQUENCE [LARGE SCALE GENOMIC DNA]</scope>
    <source>
        <strain evidence="3 15">Bir 185</strain>
        <strain evidence="4 14">Bir 187</strain>
        <strain evidence="2 12">C09601061</strain>
        <strain evidence="5 9">D00501624</strain>
        <strain evidence="6 11">G09801536</strain>
        <strain evidence="7 10">M09401471</strain>
        <strain evidence="8 13">P00601463</strain>
    </source>
</reference>
<evidence type="ECO:0000313" key="2">
    <source>
        <dbReference type="EMBL" id="CFR80221.1"/>
    </source>
</evidence>
<feature type="compositionally biased region" description="Polar residues" evidence="1">
    <location>
        <begin position="83"/>
        <end position="104"/>
    </location>
</feature>
<dbReference type="AlphaFoldDB" id="A0A654ZKW5"/>
<evidence type="ECO:0000313" key="3">
    <source>
        <dbReference type="EMBL" id="CKQ86499.1"/>
    </source>
</evidence>
<dbReference type="Proteomes" id="UP000044938">
    <property type="component" value="Unassembled WGS sequence"/>
</dbReference>
<gene>
    <name evidence="2" type="ORF">ERS007657_01811</name>
    <name evidence="5" type="ORF">ERS007661_01956</name>
    <name evidence="6" type="ORF">ERS007679_01286</name>
    <name evidence="7" type="ORF">ERS007720_02477</name>
    <name evidence="8" type="ORF">ERS007741_04183</name>
    <name evidence="3" type="ORF">ERS027659_00280</name>
    <name evidence="4" type="ORF">ERS027661_02430</name>
</gene>
<sequence>MKCWPSYTTAVASGVRVVCSFTRSTRVLTGVSNRSPRDTSRSLAASRSSISASPDNVLSGAASALSSSTPKCRSICLARAGSRISTRCSASTSTPARSNSTMKPNGSCVMLLRRS</sequence>
<name>A0A654ZKW5_MYCTX</name>
<evidence type="ECO:0000313" key="9">
    <source>
        <dbReference type="Proteomes" id="UP000039217"/>
    </source>
</evidence>
<dbReference type="EMBL" id="CQQC01000614">
    <property type="protein sequence ID" value="CNV27670.1"/>
    <property type="molecule type" value="Genomic_DNA"/>
</dbReference>
<dbReference type="EMBL" id="CHKL01000795">
    <property type="protein sequence ID" value="COX31669.1"/>
    <property type="molecule type" value="Genomic_DNA"/>
</dbReference>
<feature type="region of interest" description="Disordered" evidence="1">
    <location>
        <begin position="82"/>
        <end position="106"/>
    </location>
</feature>
<dbReference type="EMBL" id="CNFT01000034">
    <property type="protein sequence ID" value="CKQ86499.1"/>
    <property type="molecule type" value="Genomic_DNA"/>
</dbReference>
<dbReference type="Proteomes" id="UP000050164">
    <property type="component" value="Unassembled WGS sequence"/>
</dbReference>
<dbReference type="EMBL" id="CSAD01000133">
    <property type="protein sequence ID" value="COV19764.1"/>
    <property type="molecule type" value="Genomic_DNA"/>
</dbReference>
<feature type="compositionally biased region" description="Low complexity" evidence="1">
    <location>
        <begin position="41"/>
        <end position="56"/>
    </location>
</feature>
<dbReference type="EMBL" id="CNFU01000514">
    <property type="protein sequence ID" value="CKR99034.1"/>
    <property type="molecule type" value="Genomic_DNA"/>
</dbReference>
<dbReference type="Proteomes" id="UP000048600">
    <property type="component" value="Unassembled WGS sequence"/>
</dbReference>
<evidence type="ECO:0000313" key="8">
    <source>
        <dbReference type="EMBL" id="COX31669.1"/>
    </source>
</evidence>
<dbReference type="Proteomes" id="UP000049023">
    <property type="component" value="Unassembled WGS sequence"/>
</dbReference>
<feature type="region of interest" description="Disordered" evidence="1">
    <location>
        <begin position="30"/>
        <end position="56"/>
    </location>
</feature>
<accession>A0A654ZKW5</accession>
<evidence type="ECO:0000313" key="12">
    <source>
        <dbReference type="Proteomes" id="UP000046680"/>
    </source>
</evidence>
<evidence type="ECO:0000313" key="6">
    <source>
        <dbReference type="EMBL" id="COV19764.1"/>
    </source>
</evidence>
<evidence type="ECO:0000313" key="11">
    <source>
        <dbReference type="Proteomes" id="UP000045842"/>
    </source>
</evidence>
<evidence type="ECO:0000313" key="13">
    <source>
        <dbReference type="Proteomes" id="UP000048600"/>
    </source>
</evidence>
<proteinExistence type="predicted"/>
<evidence type="ECO:0000313" key="5">
    <source>
        <dbReference type="EMBL" id="CNV27670.1"/>
    </source>
</evidence>
<evidence type="ECO:0000313" key="14">
    <source>
        <dbReference type="Proteomes" id="UP000049023"/>
    </source>
</evidence>
<dbReference type="Proteomes" id="UP000046680">
    <property type="component" value="Unassembled WGS sequence"/>
</dbReference>
<evidence type="ECO:0000313" key="4">
    <source>
        <dbReference type="EMBL" id="CKR99034.1"/>
    </source>
</evidence>
<dbReference type="Proteomes" id="UP000039217">
    <property type="component" value="Unassembled WGS sequence"/>
</dbReference>
<dbReference type="Proteomes" id="UP000045842">
    <property type="component" value="Unassembled WGS sequence"/>
</dbReference>
<protein>
    <submittedName>
        <fullName evidence="3">Uncharacterized protein</fullName>
    </submittedName>
</protein>
<organism evidence="3 15">
    <name type="scientific">Mycobacterium tuberculosis</name>
    <dbReference type="NCBI Taxonomy" id="1773"/>
    <lineage>
        <taxon>Bacteria</taxon>
        <taxon>Bacillati</taxon>
        <taxon>Actinomycetota</taxon>
        <taxon>Actinomycetes</taxon>
        <taxon>Mycobacteriales</taxon>
        <taxon>Mycobacteriaceae</taxon>
        <taxon>Mycobacterium</taxon>
        <taxon>Mycobacterium tuberculosis complex</taxon>
    </lineage>
</organism>
<evidence type="ECO:0000313" key="15">
    <source>
        <dbReference type="Proteomes" id="UP000050164"/>
    </source>
</evidence>